<keyword evidence="2" id="KW-0812">Transmembrane</keyword>
<feature type="compositionally biased region" description="Basic and acidic residues" evidence="1">
    <location>
        <begin position="113"/>
        <end position="125"/>
    </location>
</feature>
<feature type="domain" description="Excalibur calcium-binding" evidence="3">
    <location>
        <begin position="176"/>
        <end position="212"/>
    </location>
</feature>
<gene>
    <name evidence="4" type="ordered locus">SACOL1846</name>
</gene>
<dbReference type="Pfam" id="PF05901">
    <property type="entry name" value="Excalibur"/>
    <property type="match status" value="1"/>
</dbReference>
<accession>A0A0H2WWL3</accession>
<name>A0A0H2WWL3_STAAC</name>
<feature type="compositionally biased region" description="Low complexity" evidence="1">
    <location>
        <begin position="16"/>
        <end position="26"/>
    </location>
</feature>
<feature type="region of interest" description="Disordered" evidence="1">
    <location>
        <begin position="63"/>
        <end position="216"/>
    </location>
</feature>
<evidence type="ECO:0000256" key="1">
    <source>
        <dbReference type="SAM" id="MobiDB-lite"/>
    </source>
</evidence>
<reference evidence="4 5" key="1">
    <citation type="journal article" date="2005" name="J. Bacteriol.">
        <title>Insights on evolution of virulence and resistance from the complete genome analysis of an early methicillin-resistant Staphylococcus aureus strain and a biofilm-producing methicillin-resistant Staphylococcus epidermidis strain.</title>
        <authorList>
            <person name="Gill S.R."/>
            <person name="Fouts D.E."/>
            <person name="Archer G.L."/>
            <person name="Mongodin E.F."/>
            <person name="Deboy R.T."/>
            <person name="Ravel J."/>
            <person name="Paulsen I.T."/>
            <person name="Kolonay J.F."/>
            <person name="Brinkac L."/>
            <person name="Beanan M."/>
            <person name="Dodson R.J."/>
            <person name="Daugherty S.C."/>
            <person name="Madupu R."/>
            <person name="Angiuoli S.V."/>
            <person name="Durkin A.S."/>
            <person name="Haft D.H."/>
            <person name="Vamathevan J."/>
            <person name="Khouri H."/>
            <person name="Utterback T."/>
            <person name="Lee C."/>
            <person name="Dimitrov G."/>
            <person name="Jiang L."/>
            <person name="Qin H."/>
            <person name="Weidman J."/>
            <person name="Tran K."/>
            <person name="Kang K."/>
            <person name="Hance I.R."/>
            <person name="Nelson K.E."/>
            <person name="Fraser C.M."/>
        </authorList>
    </citation>
    <scope>NUCLEOTIDE SEQUENCE [LARGE SCALE GENOMIC DNA]</scope>
    <source>
        <strain evidence="4 5">COL</strain>
    </source>
</reference>
<dbReference type="KEGG" id="sac:SACOL1846"/>
<dbReference type="RefSeq" id="WP_001795535.1">
    <property type="nucleotide sequence ID" value="NC_002951.2"/>
</dbReference>
<feature type="compositionally biased region" description="Low complexity" evidence="1">
    <location>
        <begin position="63"/>
        <end position="75"/>
    </location>
</feature>
<keyword evidence="2" id="KW-1133">Transmembrane helix</keyword>
<feature type="region of interest" description="Disordered" evidence="1">
    <location>
        <begin position="1"/>
        <end position="29"/>
    </location>
</feature>
<dbReference type="AlphaFoldDB" id="A0A0H2WWL3"/>
<dbReference type="HOGENOM" id="CLU_126021_0_0_9"/>
<feature type="compositionally biased region" description="Polar residues" evidence="1">
    <location>
        <begin position="155"/>
        <end position="179"/>
    </location>
</feature>
<dbReference type="InterPro" id="IPR008613">
    <property type="entry name" value="Excalibur_Ca-bd_domain"/>
</dbReference>
<feature type="compositionally biased region" description="Basic and acidic residues" evidence="1">
    <location>
        <begin position="76"/>
        <end position="92"/>
    </location>
</feature>
<dbReference type="EMBL" id="CP000046">
    <property type="protein sequence ID" value="AAW36864.1"/>
    <property type="molecule type" value="Genomic_DNA"/>
</dbReference>
<sequence>MKITYKYRGDLPLNTENNKNQNQSVKNSERRGMLKGCGGCLISFILLIILLSACSMMFSNNDNSTNNQSSKTQLTQKDENKNEDKPEEKSETATDEDLQSTEEVPANENTENNQHEIDEITTKDQSDDDINTPNVAEDKSQDDLKDDLKEKQQSSNHHQSTQPKTSPSTETNTQQSFANCKQLRQVYPNGVTADHPAYRPHLDRDKDKRACEPDKY</sequence>
<feature type="compositionally biased region" description="Basic and acidic residues" evidence="1">
    <location>
        <begin position="196"/>
        <end position="216"/>
    </location>
</feature>
<proteinExistence type="predicted"/>
<evidence type="ECO:0000313" key="4">
    <source>
        <dbReference type="EMBL" id="AAW36864.1"/>
    </source>
</evidence>
<evidence type="ECO:0000256" key="2">
    <source>
        <dbReference type="SAM" id="Phobius"/>
    </source>
</evidence>
<keyword evidence="2" id="KW-0472">Membrane</keyword>
<dbReference type="Proteomes" id="UP000000530">
    <property type="component" value="Chromosome"/>
</dbReference>
<feature type="compositionally biased region" description="Basic and acidic residues" evidence="1">
    <location>
        <begin position="136"/>
        <end position="152"/>
    </location>
</feature>
<dbReference type="SMART" id="SM00894">
    <property type="entry name" value="Excalibur"/>
    <property type="match status" value="1"/>
</dbReference>
<feature type="transmembrane region" description="Helical" evidence="2">
    <location>
        <begin position="36"/>
        <end position="58"/>
    </location>
</feature>
<dbReference type="SMR" id="A0A0H2WWL3"/>
<protein>
    <recommendedName>
        <fullName evidence="3">Excalibur calcium-binding domain-containing protein</fullName>
    </recommendedName>
</protein>
<organism evidence="4 5">
    <name type="scientific">Staphylococcus aureus (strain COL)</name>
    <dbReference type="NCBI Taxonomy" id="93062"/>
    <lineage>
        <taxon>Bacteria</taxon>
        <taxon>Bacillati</taxon>
        <taxon>Bacillota</taxon>
        <taxon>Bacilli</taxon>
        <taxon>Bacillales</taxon>
        <taxon>Staphylococcaceae</taxon>
        <taxon>Staphylococcus</taxon>
    </lineage>
</organism>
<evidence type="ECO:0000313" key="5">
    <source>
        <dbReference type="Proteomes" id="UP000000530"/>
    </source>
</evidence>
<evidence type="ECO:0000259" key="3">
    <source>
        <dbReference type="SMART" id="SM00894"/>
    </source>
</evidence>